<accession>A0A8J5XIR3</accession>
<dbReference type="Proteomes" id="UP000751190">
    <property type="component" value="Unassembled WGS sequence"/>
</dbReference>
<dbReference type="OMA" id="ANIRVYA"/>
<evidence type="ECO:0000313" key="8">
    <source>
        <dbReference type="Proteomes" id="UP000751190"/>
    </source>
</evidence>
<feature type="chain" id="PRO_5035233626" description="Photosystem II 12 kDa extrinsic protein" evidence="6">
    <location>
        <begin position="17"/>
        <end position="157"/>
    </location>
</feature>
<evidence type="ECO:0000256" key="1">
    <source>
        <dbReference type="ARBA" id="ARBA00004170"/>
    </source>
</evidence>
<comment type="similarity">
    <text evidence="2">Belongs to the PsbU family.</text>
</comment>
<proteinExistence type="inferred from homology"/>
<organism evidence="7 8">
    <name type="scientific">Diacronema lutheri</name>
    <name type="common">Unicellular marine alga</name>
    <name type="synonym">Monochrysis lutheri</name>
    <dbReference type="NCBI Taxonomy" id="2081491"/>
    <lineage>
        <taxon>Eukaryota</taxon>
        <taxon>Haptista</taxon>
        <taxon>Haptophyta</taxon>
        <taxon>Pavlovophyceae</taxon>
        <taxon>Pavlovales</taxon>
        <taxon>Pavlovaceae</taxon>
        <taxon>Diacronema</taxon>
    </lineage>
</organism>
<reference evidence="7" key="1">
    <citation type="submission" date="2021-05" db="EMBL/GenBank/DDBJ databases">
        <title>The genome of the haptophyte Pavlova lutheri (Diacronema luteri, Pavlovales) - a model for lipid biosynthesis in eukaryotic algae.</title>
        <authorList>
            <person name="Hulatt C.J."/>
            <person name="Posewitz M.C."/>
        </authorList>
    </citation>
    <scope>NUCLEOTIDE SEQUENCE</scope>
    <source>
        <strain evidence="7">NIVA-4/92</strain>
    </source>
</reference>
<dbReference type="Gene3D" id="1.10.150.320">
    <property type="entry name" value="Photosystem II 12 kDa extrinsic protein"/>
    <property type="match status" value="1"/>
</dbReference>
<dbReference type="GO" id="GO:0009523">
    <property type="term" value="C:photosystem II"/>
    <property type="evidence" value="ECO:0007669"/>
    <property type="project" value="InterPro"/>
</dbReference>
<dbReference type="GO" id="GO:0042549">
    <property type="term" value="P:photosystem II stabilization"/>
    <property type="evidence" value="ECO:0007669"/>
    <property type="project" value="InterPro"/>
</dbReference>
<evidence type="ECO:0000313" key="7">
    <source>
        <dbReference type="EMBL" id="KAG8464040.1"/>
    </source>
</evidence>
<evidence type="ECO:0000256" key="5">
    <source>
        <dbReference type="ARBA" id="ARBA00043089"/>
    </source>
</evidence>
<comment type="caution">
    <text evidence="7">The sequence shown here is derived from an EMBL/GenBank/DDBJ whole genome shotgun (WGS) entry which is preliminary data.</text>
</comment>
<evidence type="ECO:0000256" key="2">
    <source>
        <dbReference type="ARBA" id="ARBA00010827"/>
    </source>
</evidence>
<dbReference type="GO" id="GO:0019898">
    <property type="term" value="C:extrinsic component of membrane"/>
    <property type="evidence" value="ECO:0007669"/>
    <property type="project" value="InterPro"/>
</dbReference>
<dbReference type="SUPFAM" id="SSF81585">
    <property type="entry name" value="PsbU/PolX domain-like"/>
    <property type="match status" value="1"/>
</dbReference>
<gene>
    <name evidence="7" type="ORF">KFE25_000208</name>
</gene>
<name>A0A8J5XIR3_DIALT</name>
<protein>
    <recommendedName>
        <fullName evidence="5">Photosystem II 12 kDa extrinsic protein</fullName>
    </recommendedName>
</protein>
<sequence>MFRLFALFALVAGASAYTTGIAASRTRSSAIRMSEEAASRRQVLASAALGAVALFPSLARAEIDYDGVKYLGGGDKVDVNNANIRAFTQFPGMYPNAASKILKAVPDSGYKSAGELYNAPGLSSAEKDVIKKYESKFVFLDPKPEYVIDRLNNGLYR</sequence>
<evidence type="ECO:0000256" key="3">
    <source>
        <dbReference type="ARBA" id="ARBA00023078"/>
    </source>
</evidence>
<evidence type="ECO:0000256" key="4">
    <source>
        <dbReference type="ARBA" id="ARBA00023136"/>
    </source>
</evidence>
<evidence type="ECO:0000256" key="6">
    <source>
        <dbReference type="SAM" id="SignalP"/>
    </source>
</evidence>
<dbReference type="EMBL" id="JAGTXO010000014">
    <property type="protein sequence ID" value="KAG8464040.1"/>
    <property type="molecule type" value="Genomic_DNA"/>
</dbReference>
<keyword evidence="8" id="KW-1185">Reference proteome</keyword>
<dbReference type="OrthoDB" id="203347at2759"/>
<dbReference type="InterPro" id="IPR010527">
    <property type="entry name" value="PSII_PsbU"/>
</dbReference>
<dbReference type="Pfam" id="PF06514">
    <property type="entry name" value="PsbU"/>
    <property type="match status" value="1"/>
</dbReference>
<comment type="subcellular location">
    <subcellularLocation>
        <location evidence="1">Membrane</location>
        <topology evidence="1">Peripheral membrane protein</topology>
    </subcellularLocation>
</comment>
<keyword evidence="6" id="KW-0732">Signal</keyword>
<feature type="signal peptide" evidence="6">
    <location>
        <begin position="1"/>
        <end position="16"/>
    </location>
</feature>
<keyword evidence="4" id="KW-0472">Membrane</keyword>
<dbReference type="AlphaFoldDB" id="A0A8J5XIR3"/>
<dbReference type="GO" id="GO:0015979">
    <property type="term" value="P:photosynthesis"/>
    <property type="evidence" value="ECO:0007669"/>
    <property type="project" value="InterPro"/>
</dbReference>
<keyword evidence="3" id="KW-0793">Thylakoid</keyword>